<dbReference type="InterPro" id="IPR029058">
    <property type="entry name" value="AB_hydrolase_fold"/>
</dbReference>
<keyword evidence="6" id="KW-1185">Reference proteome</keyword>
<keyword evidence="3" id="KW-0378">Hydrolase</keyword>
<reference evidence="5 6" key="1">
    <citation type="journal article" date="2016" name="Sci. Rep.">
        <title>Penicillium arizonense, a new, genome sequenced fungal species, reveals a high chemical diversity in secreted metabolites.</title>
        <authorList>
            <person name="Grijseels S."/>
            <person name="Nielsen J.C."/>
            <person name="Randelovic M."/>
            <person name="Nielsen J."/>
            <person name="Nielsen K.F."/>
            <person name="Workman M."/>
            <person name="Frisvad J.C."/>
        </authorList>
    </citation>
    <scope>NUCLEOTIDE SEQUENCE [LARGE SCALE GENOMIC DNA]</scope>
    <source>
        <strain evidence="5 6">CBS 141311</strain>
    </source>
</reference>
<dbReference type="GO" id="GO:0072330">
    <property type="term" value="P:monocarboxylic acid biosynthetic process"/>
    <property type="evidence" value="ECO:0007669"/>
    <property type="project" value="UniProtKB-ARBA"/>
</dbReference>
<dbReference type="Proteomes" id="UP000177622">
    <property type="component" value="Unassembled WGS sequence"/>
</dbReference>
<comment type="similarity">
    <text evidence="1">Belongs to the peptidase S33 family.</text>
</comment>
<dbReference type="InterPro" id="IPR010497">
    <property type="entry name" value="Epoxide_hydro_N"/>
</dbReference>
<dbReference type="SUPFAM" id="SSF53474">
    <property type="entry name" value="alpha/beta-Hydrolases"/>
    <property type="match status" value="1"/>
</dbReference>
<dbReference type="GO" id="GO:0004301">
    <property type="term" value="F:epoxide hydrolase activity"/>
    <property type="evidence" value="ECO:0007669"/>
    <property type="project" value="TreeGrafter"/>
</dbReference>
<evidence type="ECO:0000313" key="6">
    <source>
        <dbReference type="Proteomes" id="UP000177622"/>
    </source>
</evidence>
<dbReference type="AlphaFoldDB" id="A0A1F5LP17"/>
<keyword evidence="2" id="KW-0058">Aromatic hydrocarbons catabolism</keyword>
<evidence type="ECO:0000256" key="2">
    <source>
        <dbReference type="ARBA" id="ARBA00022797"/>
    </source>
</evidence>
<dbReference type="GO" id="GO:0017000">
    <property type="term" value="P:antibiotic biosynthetic process"/>
    <property type="evidence" value="ECO:0007669"/>
    <property type="project" value="UniProtKB-ARBA"/>
</dbReference>
<evidence type="ECO:0000313" key="5">
    <source>
        <dbReference type="EMBL" id="OGE54962.1"/>
    </source>
</evidence>
<evidence type="ECO:0000256" key="3">
    <source>
        <dbReference type="ARBA" id="ARBA00022801"/>
    </source>
</evidence>
<dbReference type="EMBL" id="LXJU01000005">
    <property type="protein sequence ID" value="OGE54962.1"/>
    <property type="molecule type" value="Genomic_DNA"/>
</dbReference>
<sequence>MTAIIPYRIAVPDEKLEKLHQKLKLTEFPDELEVARNGNTESRCTMEIKKLTNYWIEEYDWRKKSEVKGAIPLLFVHGWPGSFFEGSKLLPLLQGGNGKPAFHVVTPSLANYGFSGGVTKGRFGLEQQAEACHGTMLALGYNQYVTQGVCSMFDVNTDPAYLTLQGDWGSYVVRLIGHKYPQHCKASHFNMTMAQEPLWTAENPKPEYTESEKAALKRAAEWNENGRGYLNIQSSKPPTLAFSLRDSPTGLLAWIYEKLVGWSDNYPWTPEEVITWTKTEYSKCIPSAARKLRELGIDEIVEDVERSKLGKHMAKRLFVGFDPLNKRRGMLLSGKNHQAKTKQQPMTG</sequence>
<comment type="caution">
    <text evidence="5">The sequence shown here is derived from an EMBL/GenBank/DDBJ whole genome shotgun (WGS) entry which is preliminary data.</text>
</comment>
<protein>
    <recommendedName>
        <fullName evidence="4">Epoxide hydrolase N-terminal domain-containing protein</fullName>
    </recommendedName>
</protein>
<dbReference type="RefSeq" id="XP_022490392.1">
    <property type="nucleotide sequence ID" value="XM_022629742.1"/>
</dbReference>
<dbReference type="GeneID" id="34574476"/>
<dbReference type="GO" id="GO:0097176">
    <property type="term" value="P:epoxide metabolic process"/>
    <property type="evidence" value="ECO:0007669"/>
    <property type="project" value="TreeGrafter"/>
</dbReference>
<dbReference type="STRING" id="1835702.A0A1F5LP17"/>
<dbReference type="PANTHER" id="PTHR21661:SF35">
    <property type="entry name" value="EPOXIDE HYDROLASE"/>
    <property type="match status" value="1"/>
</dbReference>
<evidence type="ECO:0000256" key="1">
    <source>
        <dbReference type="ARBA" id="ARBA00010088"/>
    </source>
</evidence>
<evidence type="ECO:0000259" key="4">
    <source>
        <dbReference type="Pfam" id="PF06441"/>
    </source>
</evidence>
<gene>
    <name evidence="5" type="ORF">PENARI_c005G05272</name>
</gene>
<accession>A0A1F5LP17</accession>
<dbReference type="Gene3D" id="3.40.50.1820">
    <property type="entry name" value="alpha/beta hydrolase"/>
    <property type="match status" value="1"/>
</dbReference>
<dbReference type="OrthoDB" id="7130006at2759"/>
<proteinExistence type="inferred from homology"/>
<dbReference type="PANTHER" id="PTHR21661">
    <property type="entry name" value="EPOXIDE HYDROLASE 1-RELATED"/>
    <property type="match status" value="1"/>
</dbReference>
<name>A0A1F5LP17_PENAI</name>
<feature type="domain" description="Epoxide hydrolase N-terminal" evidence="4">
    <location>
        <begin position="5"/>
        <end position="65"/>
    </location>
</feature>
<organism evidence="5 6">
    <name type="scientific">Penicillium arizonense</name>
    <dbReference type="NCBI Taxonomy" id="1835702"/>
    <lineage>
        <taxon>Eukaryota</taxon>
        <taxon>Fungi</taxon>
        <taxon>Dikarya</taxon>
        <taxon>Ascomycota</taxon>
        <taxon>Pezizomycotina</taxon>
        <taxon>Eurotiomycetes</taxon>
        <taxon>Eurotiomycetidae</taxon>
        <taxon>Eurotiales</taxon>
        <taxon>Aspergillaceae</taxon>
        <taxon>Penicillium</taxon>
    </lineage>
</organism>
<dbReference type="Pfam" id="PF06441">
    <property type="entry name" value="EHN"/>
    <property type="match status" value="1"/>
</dbReference>